<feature type="domain" description="RNA-binding S4" evidence="8">
    <location>
        <begin position="4"/>
        <end position="67"/>
    </location>
</feature>
<dbReference type="InterPro" id="IPR000748">
    <property type="entry name" value="PsdUridine_synth_RsuA/RluB/E/F"/>
</dbReference>
<dbReference type="Pfam" id="PF01479">
    <property type="entry name" value="S4"/>
    <property type="match status" value="1"/>
</dbReference>
<dbReference type="Proteomes" id="UP000744438">
    <property type="component" value="Unassembled WGS sequence"/>
</dbReference>
<dbReference type="NCBIfam" id="TIGR00093">
    <property type="entry name" value="pseudouridine synthase"/>
    <property type="match status" value="1"/>
</dbReference>
<dbReference type="SUPFAM" id="SSF55120">
    <property type="entry name" value="Pseudouridine synthase"/>
    <property type="match status" value="1"/>
</dbReference>
<dbReference type="Gene3D" id="3.10.290.10">
    <property type="entry name" value="RNA-binding S4 domain"/>
    <property type="match status" value="1"/>
</dbReference>
<keyword evidence="3 7" id="KW-0413">Isomerase</keyword>
<comment type="function">
    <text evidence="5">Responsible for synthesis of pseudouridine from uracil-2605 in 23S ribosomal RNA.</text>
</comment>
<comment type="similarity">
    <text evidence="1 7">Belongs to the pseudouridine synthase RsuA family.</text>
</comment>
<accession>A0A937I7C3</accession>
<proteinExistence type="inferred from homology"/>
<evidence type="ECO:0000256" key="7">
    <source>
        <dbReference type="RuleBase" id="RU003887"/>
    </source>
</evidence>
<evidence type="ECO:0000256" key="2">
    <source>
        <dbReference type="ARBA" id="ARBA00022884"/>
    </source>
</evidence>
<reference evidence="9" key="1">
    <citation type="submission" date="2020-10" db="EMBL/GenBank/DDBJ databases">
        <title>Microbiome of the Black Sea water column analyzed by genome centric metagenomics.</title>
        <authorList>
            <person name="Cabello-Yeves P.J."/>
            <person name="Callieri C."/>
            <person name="Picazo A."/>
            <person name="Mehrshad M."/>
            <person name="Haro-Moreno J.M."/>
            <person name="Roda-Garcia J."/>
            <person name="Dzembekova N."/>
            <person name="Slabakova V."/>
            <person name="Slabakova N."/>
            <person name="Moncheva S."/>
            <person name="Rodriguez-Valera F."/>
        </authorList>
    </citation>
    <scope>NUCLEOTIDE SEQUENCE</scope>
    <source>
        <strain evidence="9">BS307-5m-G49</strain>
    </source>
</reference>
<dbReference type="PROSITE" id="PS50889">
    <property type="entry name" value="S4"/>
    <property type="match status" value="1"/>
</dbReference>
<dbReference type="InterPro" id="IPR006145">
    <property type="entry name" value="PsdUridine_synth_RsuA/RluA"/>
</dbReference>
<organism evidence="9 10">
    <name type="scientific">SAR86 cluster bacterium</name>
    <dbReference type="NCBI Taxonomy" id="2030880"/>
    <lineage>
        <taxon>Bacteria</taxon>
        <taxon>Pseudomonadati</taxon>
        <taxon>Pseudomonadota</taxon>
        <taxon>Gammaproteobacteria</taxon>
        <taxon>SAR86 cluster</taxon>
    </lineage>
</organism>
<evidence type="ECO:0000259" key="8">
    <source>
        <dbReference type="SMART" id="SM00363"/>
    </source>
</evidence>
<dbReference type="Gene3D" id="3.30.70.580">
    <property type="entry name" value="Pseudouridine synthase I, catalytic domain, N-terminal subdomain"/>
    <property type="match status" value="1"/>
</dbReference>
<protein>
    <recommendedName>
        <fullName evidence="7">Pseudouridine synthase</fullName>
        <ecNumber evidence="7">5.4.99.-</ecNumber>
    </recommendedName>
</protein>
<gene>
    <name evidence="9" type="ORF">ISQ63_02495</name>
</gene>
<dbReference type="AlphaFoldDB" id="A0A937I7C3"/>
<dbReference type="PANTHER" id="PTHR47683">
    <property type="entry name" value="PSEUDOURIDINE SYNTHASE FAMILY PROTEIN-RELATED"/>
    <property type="match status" value="1"/>
</dbReference>
<dbReference type="SMART" id="SM00363">
    <property type="entry name" value="S4"/>
    <property type="match status" value="1"/>
</dbReference>
<evidence type="ECO:0000256" key="6">
    <source>
        <dbReference type="PROSITE-ProRule" id="PRU00182"/>
    </source>
</evidence>
<evidence type="ECO:0000256" key="1">
    <source>
        <dbReference type="ARBA" id="ARBA00008348"/>
    </source>
</evidence>
<dbReference type="PROSITE" id="PS01149">
    <property type="entry name" value="PSI_RSU"/>
    <property type="match status" value="1"/>
</dbReference>
<dbReference type="PANTHER" id="PTHR47683:SF3">
    <property type="entry name" value="RIBOSOMAL LARGE SUBUNIT PSEUDOURIDINE SYNTHASE B"/>
    <property type="match status" value="1"/>
</dbReference>
<dbReference type="InterPro" id="IPR020094">
    <property type="entry name" value="TruA/RsuA/RluB/E/F_N"/>
</dbReference>
<dbReference type="InterPro" id="IPR020103">
    <property type="entry name" value="PsdUridine_synth_cat_dom_sf"/>
</dbReference>
<keyword evidence="2 6" id="KW-0694">RNA-binding</keyword>
<comment type="catalytic activity">
    <reaction evidence="4">
        <text>uridine(2605) in 23S rRNA = pseudouridine(2605) in 23S rRNA</text>
        <dbReference type="Rhea" id="RHEA:42520"/>
        <dbReference type="Rhea" id="RHEA-COMP:10095"/>
        <dbReference type="Rhea" id="RHEA-COMP:10096"/>
        <dbReference type="ChEBI" id="CHEBI:65314"/>
        <dbReference type="ChEBI" id="CHEBI:65315"/>
        <dbReference type="EC" id="5.4.99.22"/>
    </reaction>
</comment>
<dbReference type="InterPro" id="IPR018496">
    <property type="entry name" value="PsdUridine_synth_RsuA/RluB_CS"/>
</dbReference>
<name>A0A937I7C3_9GAMM</name>
<evidence type="ECO:0000256" key="4">
    <source>
        <dbReference type="ARBA" id="ARBA00036944"/>
    </source>
</evidence>
<dbReference type="GO" id="GO:0000455">
    <property type="term" value="P:enzyme-directed rRNA pseudouridine synthesis"/>
    <property type="evidence" value="ECO:0007669"/>
    <property type="project" value="UniProtKB-ARBA"/>
</dbReference>
<dbReference type="EMBL" id="JADHQC010000010">
    <property type="protein sequence ID" value="MBL6811736.1"/>
    <property type="molecule type" value="Genomic_DNA"/>
</dbReference>
<dbReference type="Pfam" id="PF00849">
    <property type="entry name" value="PseudoU_synth_2"/>
    <property type="match status" value="1"/>
</dbReference>
<dbReference type="CDD" id="cd00165">
    <property type="entry name" value="S4"/>
    <property type="match status" value="1"/>
</dbReference>
<sequence>MSKERIQKILSQNGYSSRRKVESLIKEGRVFINDIPAKLGDKISSEDKVYIDGKVINISEIISSELLMYNKPVGEECSHVSLKRTVFESLPKPKSGKWISIGRLDINTSGLLLITNDGKLANDIIHPSNAIEREYIARVRGKPSDANLKKLISGIKIEKEKVFFTDLVKGKETASHTWFALVIMSGKNRSVRKLWDSIGHEVSRLKRVRLGKLFLPKELNEGKFKRISPNEVLG</sequence>
<dbReference type="InterPro" id="IPR042092">
    <property type="entry name" value="PsdUridine_s_RsuA/RluB/E/F_cat"/>
</dbReference>
<comment type="caution">
    <text evidence="9">The sequence shown here is derived from an EMBL/GenBank/DDBJ whole genome shotgun (WGS) entry which is preliminary data.</text>
</comment>
<evidence type="ECO:0000256" key="3">
    <source>
        <dbReference type="ARBA" id="ARBA00023235"/>
    </source>
</evidence>
<dbReference type="GO" id="GO:0003723">
    <property type="term" value="F:RNA binding"/>
    <property type="evidence" value="ECO:0007669"/>
    <property type="project" value="UniProtKB-KW"/>
</dbReference>
<dbReference type="InterPro" id="IPR036986">
    <property type="entry name" value="S4_RNA-bd_sf"/>
</dbReference>
<dbReference type="GO" id="GO:0160139">
    <property type="term" value="F:23S rRNA pseudouridine(2605) synthase activity"/>
    <property type="evidence" value="ECO:0007669"/>
    <property type="project" value="UniProtKB-EC"/>
</dbReference>
<dbReference type="InterPro" id="IPR002942">
    <property type="entry name" value="S4_RNA-bd"/>
</dbReference>
<dbReference type="Gene3D" id="3.30.70.1560">
    <property type="entry name" value="Alpha-L RNA-binding motif"/>
    <property type="match status" value="1"/>
</dbReference>
<dbReference type="EC" id="5.4.99.-" evidence="7"/>
<evidence type="ECO:0000313" key="10">
    <source>
        <dbReference type="Proteomes" id="UP000744438"/>
    </source>
</evidence>
<dbReference type="SUPFAM" id="SSF55174">
    <property type="entry name" value="Alpha-L RNA-binding motif"/>
    <property type="match status" value="1"/>
</dbReference>
<dbReference type="InterPro" id="IPR050343">
    <property type="entry name" value="RsuA_PseudoU_synthase"/>
</dbReference>
<dbReference type="FunFam" id="3.10.290.10:FF:000003">
    <property type="entry name" value="Pseudouridine synthase"/>
    <property type="match status" value="1"/>
</dbReference>
<evidence type="ECO:0000313" key="9">
    <source>
        <dbReference type="EMBL" id="MBL6811736.1"/>
    </source>
</evidence>
<evidence type="ECO:0000256" key="5">
    <source>
        <dbReference type="ARBA" id="ARBA00037383"/>
    </source>
</evidence>